<keyword evidence="3" id="KW-1185">Reference proteome</keyword>
<name>A0ABN2DQI3_9ACTN</name>
<accession>A0ABN2DQI3</accession>
<reference evidence="2 3" key="1">
    <citation type="journal article" date="2019" name="Int. J. Syst. Evol. Microbiol.">
        <title>The Global Catalogue of Microorganisms (GCM) 10K type strain sequencing project: providing services to taxonomists for standard genome sequencing and annotation.</title>
        <authorList>
            <consortium name="The Broad Institute Genomics Platform"/>
            <consortium name="The Broad Institute Genome Sequencing Center for Infectious Disease"/>
            <person name="Wu L."/>
            <person name="Ma J."/>
        </authorList>
    </citation>
    <scope>NUCLEOTIDE SEQUENCE [LARGE SCALE GENOMIC DNA]</scope>
    <source>
        <strain evidence="2 3">JCM 14969</strain>
    </source>
</reference>
<sequence>MIDRWNLGDESRRIGTRARTVGNLFAVEQSLLKPPLCSVFETWRWDHTAGRPVLPGDHSHQPLLGPDAADRPPGQVSLNASDLVVYDGRTEVASHERLLAKGGSRLELEPTWRR</sequence>
<organism evidence="2 3">
    <name type="scientific">Kribbella sancticallisti</name>
    <dbReference type="NCBI Taxonomy" id="460087"/>
    <lineage>
        <taxon>Bacteria</taxon>
        <taxon>Bacillati</taxon>
        <taxon>Actinomycetota</taxon>
        <taxon>Actinomycetes</taxon>
        <taxon>Propionibacteriales</taxon>
        <taxon>Kribbellaceae</taxon>
        <taxon>Kribbella</taxon>
    </lineage>
</organism>
<gene>
    <name evidence="2" type="ORF">GCM10009789_41630</name>
</gene>
<evidence type="ECO:0000313" key="2">
    <source>
        <dbReference type="EMBL" id="GAA1583524.1"/>
    </source>
</evidence>
<feature type="region of interest" description="Disordered" evidence="1">
    <location>
        <begin position="51"/>
        <end position="76"/>
    </location>
</feature>
<dbReference type="EMBL" id="BAAAOS010000026">
    <property type="protein sequence ID" value="GAA1583524.1"/>
    <property type="molecule type" value="Genomic_DNA"/>
</dbReference>
<protein>
    <submittedName>
        <fullName evidence="2">Uncharacterized protein</fullName>
    </submittedName>
</protein>
<evidence type="ECO:0000256" key="1">
    <source>
        <dbReference type="SAM" id="MobiDB-lite"/>
    </source>
</evidence>
<proteinExistence type="predicted"/>
<evidence type="ECO:0000313" key="3">
    <source>
        <dbReference type="Proteomes" id="UP001500393"/>
    </source>
</evidence>
<comment type="caution">
    <text evidence="2">The sequence shown here is derived from an EMBL/GenBank/DDBJ whole genome shotgun (WGS) entry which is preliminary data.</text>
</comment>
<dbReference type="Proteomes" id="UP001500393">
    <property type="component" value="Unassembled WGS sequence"/>
</dbReference>